<protein>
    <submittedName>
        <fullName evidence="7">Energy-coupling factor transporter transmembrane protein EcfT</fullName>
    </submittedName>
</protein>
<dbReference type="OrthoDB" id="8075495at2"/>
<keyword evidence="3 6" id="KW-0812">Transmembrane</keyword>
<dbReference type="InterPro" id="IPR003339">
    <property type="entry name" value="ABC/ECF_trnsptr_transmembrane"/>
</dbReference>
<evidence type="ECO:0000256" key="2">
    <source>
        <dbReference type="ARBA" id="ARBA00022475"/>
    </source>
</evidence>
<dbReference type="RefSeq" id="WP_124329367.1">
    <property type="nucleotide sequence ID" value="NZ_BEXT01000001.1"/>
</dbReference>
<sequence>MAELTPFSFRPGHSRLHRMDARFKLFFLALISGAALSAHPQGLAVLTPVLFLLILHIRVSGPALLRETRYFLILLGIVFTARSLSTPGDPVWQWMQITVTRQGLHQGGLICWRLAAVVLLGLCLVVTTRPSEIRAAIAWLLKPVPFVPEKRVATMISLLVRFIPLILSQAGKTGEAQRARGIENRKNPLVRLVRFAIPFLRRTFEEADRLVIAMEARCYSENRTLPAFSAGPGDRIAVFISAALCGLLFWL</sequence>
<comment type="subcellular location">
    <subcellularLocation>
        <location evidence="1">Membrane</location>
        <topology evidence="1">Multi-pass membrane protein</topology>
    </subcellularLocation>
</comment>
<evidence type="ECO:0000256" key="5">
    <source>
        <dbReference type="ARBA" id="ARBA00023136"/>
    </source>
</evidence>
<keyword evidence="5 6" id="KW-0472">Membrane</keyword>
<feature type="transmembrane region" description="Helical" evidence="6">
    <location>
        <begin position="21"/>
        <end position="38"/>
    </location>
</feature>
<dbReference type="CDD" id="cd16914">
    <property type="entry name" value="EcfT"/>
    <property type="match status" value="1"/>
</dbReference>
<gene>
    <name evidence="7" type="ORF">DENIS_3140</name>
</gene>
<reference evidence="8" key="2">
    <citation type="submission" date="2019-01" db="EMBL/GenBank/DDBJ databases">
        <title>Genome sequence of Desulfonema ishimotonii strain Tokyo 01.</title>
        <authorList>
            <person name="Fukui M."/>
        </authorList>
    </citation>
    <scope>NUCLEOTIDE SEQUENCE [LARGE SCALE GENOMIC DNA]</scope>
    <source>
        <strain evidence="8">Tokyo 01</strain>
    </source>
</reference>
<keyword evidence="8" id="KW-1185">Reference proteome</keyword>
<dbReference type="Proteomes" id="UP000288096">
    <property type="component" value="Unassembled WGS sequence"/>
</dbReference>
<reference evidence="8" key="1">
    <citation type="submission" date="2017-11" db="EMBL/GenBank/DDBJ databases">
        <authorList>
            <person name="Watanabe M."/>
            <person name="Kojima H."/>
        </authorList>
    </citation>
    <scope>NUCLEOTIDE SEQUENCE [LARGE SCALE GENOMIC DNA]</scope>
    <source>
        <strain evidence="8">Tokyo 01</strain>
    </source>
</reference>
<organism evidence="7 8">
    <name type="scientific">Desulfonema ishimotonii</name>
    <dbReference type="NCBI Taxonomy" id="45657"/>
    <lineage>
        <taxon>Bacteria</taxon>
        <taxon>Pseudomonadati</taxon>
        <taxon>Thermodesulfobacteriota</taxon>
        <taxon>Desulfobacteria</taxon>
        <taxon>Desulfobacterales</taxon>
        <taxon>Desulfococcaceae</taxon>
        <taxon>Desulfonema</taxon>
    </lineage>
</organism>
<dbReference type="PANTHER" id="PTHR34857:SF2">
    <property type="entry name" value="SLL0384 PROTEIN"/>
    <property type="match status" value="1"/>
</dbReference>
<evidence type="ECO:0000313" key="7">
    <source>
        <dbReference type="EMBL" id="GBC62172.1"/>
    </source>
</evidence>
<evidence type="ECO:0000256" key="3">
    <source>
        <dbReference type="ARBA" id="ARBA00022692"/>
    </source>
</evidence>
<dbReference type="GO" id="GO:0005886">
    <property type="term" value="C:plasma membrane"/>
    <property type="evidence" value="ECO:0007669"/>
    <property type="project" value="UniProtKB-ARBA"/>
</dbReference>
<dbReference type="InterPro" id="IPR051611">
    <property type="entry name" value="ECF_transporter_component"/>
</dbReference>
<evidence type="ECO:0000256" key="6">
    <source>
        <dbReference type="SAM" id="Phobius"/>
    </source>
</evidence>
<feature type="transmembrane region" description="Helical" evidence="6">
    <location>
        <begin position="44"/>
        <end position="61"/>
    </location>
</feature>
<feature type="transmembrane region" description="Helical" evidence="6">
    <location>
        <begin position="68"/>
        <end position="84"/>
    </location>
</feature>
<accession>A0A401FYU7</accession>
<name>A0A401FYU7_9BACT</name>
<dbReference type="PANTHER" id="PTHR34857">
    <property type="entry name" value="SLL0384 PROTEIN"/>
    <property type="match status" value="1"/>
</dbReference>
<keyword evidence="2" id="KW-1003">Cell membrane</keyword>
<feature type="transmembrane region" description="Helical" evidence="6">
    <location>
        <begin position="104"/>
        <end position="126"/>
    </location>
</feature>
<dbReference type="Pfam" id="PF02361">
    <property type="entry name" value="CbiQ"/>
    <property type="match status" value="1"/>
</dbReference>
<evidence type="ECO:0000256" key="1">
    <source>
        <dbReference type="ARBA" id="ARBA00004141"/>
    </source>
</evidence>
<evidence type="ECO:0000256" key="4">
    <source>
        <dbReference type="ARBA" id="ARBA00022989"/>
    </source>
</evidence>
<dbReference type="AlphaFoldDB" id="A0A401FYU7"/>
<dbReference type="EMBL" id="BEXT01000001">
    <property type="protein sequence ID" value="GBC62172.1"/>
    <property type="molecule type" value="Genomic_DNA"/>
</dbReference>
<proteinExistence type="predicted"/>
<evidence type="ECO:0000313" key="8">
    <source>
        <dbReference type="Proteomes" id="UP000288096"/>
    </source>
</evidence>
<comment type="caution">
    <text evidence="7">The sequence shown here is derived from an EMBL/GenBank/DDBJ whole genome shotgun (WGS) entry which is preliminary data.</text>
</comment>
<keyword evidence="4 6" id="KW-1133">Transmembrane helix</keyword>